<gene>
    <name evidence="1" type="ORF">ACFPO9_12910</name>
</gene>
<dbReference type="RefSeq" id="WP_379771356.1">
    <property type="nucleotide sequence ID" value="NZ_JBHSMZ010000008.1"/>
</dbReference>
<accession>A0ABW0RXQ8</accession>
<comment type="caution">
    <text evidence="1">The sequence shown here is derived from an EMBL/GenBank/DDBJ whole genome shotgun (WGS) entry which is preliminary data.</text>
</comment>
<proteinExistence type="predicted"/>
<sequence length="46" mass="5164">MQTPSSHRDLVTAYLLALAGLPFTLRRDAAGRLQPLPLPVQPLRRR</sequence>
<protein>
    <submittedName>
        <fullName evidence="1">Uncharacterized protein</fullName>
    </submittedName>
</protein>
<dbReference type="Proteomes" id="UP001596086">
    <property type="component" value="Unassembled WGS sequence"/>
</dbReference>
<evidence type="ECO:0000313" key="2">
    <source>
        <dbReference type="Proteomes" id="UP001596086"/>
    </source>
</evidence>
<evidence type="ECO:0000313" key="1">
    <source>
        <dbReference type="EMBL" id="MFC5549409.1"/>
    </source>
</evidence>
<organism evidence="1 2">
    <name type="scientific">Massilia aerilata</name>
    <dbReference type="NCBI Taxonomy" id="453817"/>
    <lineage>
        <taxon>Bacteria</taxon>
        <taxon>Pseudomonadati</taxon>
        <taxon>Pseudomonadota</taxon>
        <taxon>Betaproteobacteria</taxon>
        <taxon>Burkholderiales</taxon>
        <taxon>Oxalobacteraceae</taxon>
        <taxon>Telluria group</taxon>
        <taxon>Massilia</taxon>
    </lineage>
</organism>
<reference evidence="2" key="1">
    <citation type="journal article" date="2019" name="Int. J. Syst. Evol. Microbiol.">
        <title>The Global Catalogue of Microorganisms (GCM) 10K type strain sequencing project: providing services to taxonomists for standard genome sequencing and annotation.</title>
        <authorList>
            <consortium name="The Broad Institute Genomics Platform"/>
            <consortium name="The Broad Institute Genome Sequencing Center for Infectious Disease"/>
            <person name="Wu L."/>
            <person name="Ma J."/>
        </authorList>
    </citation>
    <scope>NUCLEOTIDE SEQUENCE [LARGE SCALE GENOMIC DNA]</scope>
    <source>
        <strain evidence="2">CGMCC 4.5798</strain>
    </source>
</reference>
<keyword evidence="2" id="KW-1185">Reference proteome</keyword>
<dbReference type="EMBL" id="JBHSMZ010000008">
    <property type="protein sequence ID" value="MFC5549409.1"/>
    <property type="molecule type" value="Genomic_DNA"/>
</dbReference>
<name>A0ABW0RXQ8_9BURK</name>